<name>A0A094WGH9_ALKAL</name>
<gene>
    <name evidence="2" type="ORF">AJ85_05765</name>
    <name evidence="1" type="ORF">BALCAV_0213585</name>
</gene>
<dbReference type="AlphaFoldDB" id="A0A094WGH9"/>
<evidence type="ECO:0000313" key="4">
    <source>
        <dbReference type="Proteomes" id="UP000297014"/>
    </source>
</evidence>
<dbReference type="EMBL" id="JALP01000078">
    <property type="protein sequence ID" value="THG91330.1"/>
    <property type="molecule type" value="Genomic_DNA"/>
</dbReference>
<protein>
    <submittedName>
        <fullName evidence="1">Uncharacterized protein</fullName>
    </submittedName>
</protein>
<evidence type="ECO:0000313" key="1">
    <source>
        <dbReference type="EMBL" id="KGA96849.1"/>
    </source>
</evidence>
<comment type="caution">
    <text evidence="1">The sequence shown here is derived from an EMBL/GenBank/DDBJ whole genome shotgun (WGS) entry which is preliminary data.</text>
</comment>
<reference evidence="1 3" key="1">
    <citation type="journal article" date="2014" name="Genome Announc.">
        <title>Draft Genome Sequence of Bacillus alcalophilus AV1934, a Classic Alkaliphile Isolated from Human Feces in 1934.</title>
        <authorList>
            <person name="Attie O."/>
            <person name="Jayaprakash A."/>
            <person name="Shah H."/>
            <person name="Paulsen I.T."/>
            <person name="Morino M."/>
            <person name="Takahashi Y."/>
            <person name="Narumi I."/>
            <person name="Sachidanandam R."/>
            <person name="Satoh K."/>
            <person name="Ito M."/>
            <person name="Krulwich T.A."/>
        </authorList>
    </citation>
    <scope>NUCLEOTIDE SEQUENCE [LARGE SCALE GENOMIC DNA]</scope>
    <source>
        <strain evidence="1 3">AV1934</strain>
    </source>
</reference>
<keyword evidence="3" id="KW-1185">Reference proteome</keyword>
<accession>A0A094WGH9</accession>
<dbReference type="RefSeq" id="WP_003321250.1">
    <property type="nucleotide sequence ID" value="NZ_ALPT02000044.1"/>
</dbReference>
<dbReference type="EMBL" id="ALPT02000044">
    <property type="protein sequence ID" value="KGA96849.1"/>
    <property type="molecule type" value="Genomic_DNA"/>
</dbReference>
<evidence type="ECO:0000313" key="3">
    <source>
        <dbReference type="Proteomes" id="UP000002754"/>
    </source>
</evidence>
<reference evidence="2 4" key="2">
    <citation type="submission" date="2014-01" db="EMBL/GenBank/DDBJ databases">
        <title>Draft genome sequencing of Bacillus alcalophilus CGMCC 1.3604.</title>
        <authorList>
            <person name="Yang J."/>
            <person name="Diao L."/>
            <person name="Yang S."/>
        </authorList>
    </citation>
    <scope>NUCLEOTIDE SEQUENCE [LARGE SCALE GENOMIC DNA]</scope>
    <source>
        <strain evidence="2 4">CGMCC 1.3604</strain>
    </source>
</reference>
<proteinExistence type="predicted"/>
<organism evidence="1 3">
    <name type="scientific">Alkalihalobacillus alcalophilus ATCC 27647 = CGMCC 1.3604</name>
    <dbReference type="NCBI Taxonomy" id="1218173"/>
    <lineage>
        <taxon>Bacteria</taxon>
        <taxon>Bacillati</taxon>
        <taxon>Bacillota</taxon>
        <taxon>Bacilli</taxon>
        <taxon>Bacillales</taxon>
        <taxon>Bacillaceae</taxon>
        <taxon>Alkalihalobacillus</taxon>
    </lineage>
</organism>
<evidence type="ECO:0000313" key="2">
    <source>
        <dbReference type="EMBL" id="THG91330.1"/>
    </source>
</evidence>
<dbReference type="Proteomes" id="UP000297014">
    <property type="component" value="Unassembled WGS sequence"/>
</dbReference>
<sequence>MNQHNKRIYVKNLLFEGWATVTYYFYGELLPYEITLDEGDEDGHKFFRVSKDDIVDMTSSSLLPEEEKIIEPEQLTLF</sequence>
<dbReference type="Proteomes" id="UP000002754">
    <property type="component" value="Unassembled WGS sequence"/>
</dbReference>